<accession>A0A8H3FAN0</accession>
<feature type="compositionally biased region" description="Polar residues" evidence="1">
    <location>
        <begin position="466"/>
        <end position="491"/>
    </location>
</feature>
<gene>
    <name evidence="2" type="ORF">GOMPHAMPRED_002411</name>
</gene>
<dbReference type="EMBL" id="CAJPDQ010000017">
    <property type="protein sequence ID" value="CAF9921822.1"/>
    <property type="molecule type" value="Genomic_DNA"/>
</dbReference>
<organism evidence="2 3">
    <name type="scientific">Gomphillus americanus</name>
    <dbReference type="NCBI Taxonomy" id="1940652"/>
    <lineage>
        <taxon>Eukaryota</taxon>
        <taxon>Fungi</taxon>
        <taxon>Dikarya</taxon>
        <taxon>Ascomycota</taxon>
        <taxon>Pezizomycotina</taxon>
        <taxon>Lecanoromycetes</taxon>
        <taxon>OSLEUM clade</taxon>
        <taxon>Ostropomycetidae</taxon>
        <taxon>Ostropales</taxon>
        <taxon>Graphidaceae</taxon>
        <taxon>Gomphilloideae</taxon>
        <taxon>Gomphillus</taxon>
    </lineage>
</organism>
<proteinExistence type="predicted"/>
<feature type="compositionally biased region" description="Basic and acidic residues" evidence="1">
    <location>
        <begin position="522"/>
        <end position="533"/>
    </location>
</feature>
<feature type="compositionally biased region" description="Basic and acidic residues" evidence="1">
    <location>
        <begin position="37"/>
        <end position="47"/>
    </location>
</feature>
<evidence type="ECO:0000256" key="1">
    <source>
        <dbReference type="SAM" id="MobiDB-lite"/>
    </source>
</evidence>
<evidence type="ECO:0000313" key="3">
    <source>
        <dbReference type="Proteomes" id="UP000664169"/>
    </source>
</evidence>
<keyword evidence="3" id="KW-1185">Reference proteome</keyword>
<dbReference type="AlphaFoldDB" id="A0A8H3FAN0"/>
<feature type="region of interest" description="Disordered" evidence="1">
    <location>
        <begin position="291"/>
        <end position="445"/>
    </location>
</feature>
<comment type="caution">
    <text evidence="2">The sequence shown here is derived from an EMBL/GenBank/DDBJ whole genome shotgun (WGS) entry which is preliminary data.</text>
</comment>
<sequence length="680" mass="76394">MPFHKYSPKTAKTLFKSSNSPSLLSQQTSSQTPRAQSNERKTTSVAEALKDRFEHTRALIASIQKERYDSDLERSRLGLKEAAKARIEAAQRAALDDELRNEALEEWRKQELPTVIQKLEEEWKPKVQEDLLTRLRADLRPKVHAELRTELAEEISQKVWTELRQQLRDDVTEHLRIELHETLAESVRDQLYHELYPTVVAQLKEEYRDMALLQLKDELATDVQIPDINGHTDNAVDPALIAESETSDIGHSPSQLAVIAKRRFSEGFESDDPDTRAKKIKTVNADTDPLAASESLPVSSGLASQRGISAKNVEESLDEGEKADIEDESGSRKPGQQTSEALEEKVKKADDVVTPEDVHAEGDDELSQSDDGKRDAQQQSDRDADAEVETEIDGGLVTKERDGKLQSLSSQQSRNTRLAHKTASTPSTSTKEQLSNTELDREPEPIHFLRKYSLKVGSQKLVASRIASSPSRTAAKPQGQTKWNDIMQNVDDNNDQKGEENEEDQSSSLTSYEYDDNDENEGSEHAQEGKENNLSDASTSSLNPWLSSQNRAYHSLPEDEHNSHLWLTAQEDPYASQNISANDDIGTETEDDQIEGYPYNNNHYNTNEAESEEEEDDDDDDDDDDDGVEDSEEEKEEEEEEEDEAESDDNDDPGIQQTFTPPAIYSQGGRQDDPISLDSD</sequence>
<evidence type="ECO:0000313" key="2">
    <source>
        <dbReference type="EMBL" id="CAF9921822.1"/>
    </source>
</evidence>
<feature type="compositionally biased region" description="Basic and acidic residues" evidence="1">
    <location>
        <begin position="342"/>
        <end position="361"/>
    </location>
</feature>
<feature type="compositionally biased region" description="Acidic residues" evidence="1">
    <location>
        <begin position="585"/>
        <end position="594"/>
    </location>
</feature>
<dbReference type="Proteomes" id="UP000664169">
    <property type="component" value="Unassembled WGS sequence"/>
</dbReference>
<feature type="compositionally biased region" description="Polar residues" evidence="1">
    <location>
        <begin position="296"/>
        <end position="307"/>
    </location>
</feature>
<feature type="region of interest" description="Disordered" evidence="1">
    <location>
        <begin position="1"/>
        <end position="47"/>
    </location>
</feature>
<feature type="region of interest" description="Disordered" evidence="1">
    <location>
        <begin position="463"/>
        <end position="680"/>
    </location>
</feature>
<reference evidence="2" key="1">
    <citation type="submission" date="2021-03" db="EMBL/GenBank/DDBJ databases">
        <authorList>
            <person name="Tagirdzhanova G."/>
        </authorList>
    </citation>
    <scope>NUCLEOTIDE SEQUENCE</scope>
</reference>
<feature type="compositionally biased region" description="Polar residues" evidence="1">
    <location>
        <begin position="406"/>
        <end position="437"/>
    </location>
</feature>
<feature type="compositionally biased region" description="Low complexity" evidence="1">
    <location>
        <begin position="17"/>
        <end position="33"/>
    </location>
</feature>
<feature type="compositionally biased region" description="Basic and acidic residues" evidence="1">
    <location>
        <begin position="370"/>
        <end position="385"/>
    </location>
</feature>
<protein>
    <submittedName>
        <fullName evidence="2">Uncharacterized protein</fullName>
    </submittedName>
</protein>
<feature type="compositionally biased region" description="Polar residues" evidence="1">
    <location>
        <begin position="534"/>
        <end position="552"/>
    </location>
</feature>
<name>A0A8H3FAN0_9LECA</name>
<feature type="compositionally biased region" description="Acidic residues" evidence="1">
    <location>
        <begin position="609"/>
        <end position="652"/>
    </location>
</feature>